<sequence length="332" mass="35397">MKSLNLPNIPSSLTVSKASIPITSSSFPVMPPPISKPSLTVPKSIPNVPISSVPKPIPNLPKPVPNIHKSVPGLPKPVLNMPKPVPNVPKSVSNLPKSIPSTIPNFPMDMGRPATITTKPLPPQPNFTMEPSIPPTLTVSKTAVPLPTVPKFSPESGISVSQVSVSQSTKTKEKSTTSSKKKNSPSSLIKPFSTGMSVDISLVKTNPSEKKGTSNTTPKLVSSNKLKERSKKILDFGQKQSCFPKKPVDINPNKALPGATLSKVPIPVTYSNLGTGMPPGHEVTKVFGDPKESNQEQVSIIRKDNQISKSASSRNMPPPRKESSDDDVICLD</sequence>
<feature type="region of interest" description="Disordered" evidence="1">
    <location>
        <begin position="286"/>
        <end position="332"/>
    </location>
</feature>
<dbReference type="Proteomes" id="UP001162164">
    <property type="component" value="Unassembled WGS sequence"/>
</dbReference>
<feature type="region of interest" description="Disordered" evidence="1">
    <location>
        <begin position="150"/>
        <end position="226"/>
    </location>
</feature>
<proteinExistence type="predicted"/>
<feature type="compositionally biased region" description="Low complexity" evidence="1">
    <location>
        <begin position="159"/>
        <end position="169"/>
    </location>
</feature>
<accession>A0ABQ9J0D7</accession>
<protein>
    <submittedName>
        <fullName evidence="2">Uncharacterized protein</fullName>
    </submittedName>
</protein>
<gene>
    <name evidence="2" type="ORF">NQ317_010313</name>
</gene>
<evidence type="ECO:0000256" key="1">
    <source>
        <dbReference type="SAM" id="MobiDB-lite"/>
    </source>
</evidence>
<evidence type="ECO:0000313" key="2">
    <source>
        <dbReference type="EMBL" id="KAJ8969405.1"/>
    </source>
</evidence>
<name>A0ABQ9J0D7_9CUCU</name>
<dbReference type="EMBL" id="JAPWTJ010001811">
    <property type="protein sequence ID" value="KAJ8969405.1"/>
    <property type="molecule type" value="Genomic_DNA"/>
</dbReference>
<keyword evidence="3" id="KW-1185">Reference proteome</keyword>
<reference evidence="2" key="1">
    <citation type="journal article" date="2023" name="Insect Mol. Biol.">
        <title>Genome sequencing provides insights into the evolution of gene families encoding plant cell wall-degrading enzymes in longhorned beetles.</title>
        <authorList>
            <person name="Shin N.R."/>
            <person name="Okamura Y."/>
            <person name="Kirsch R."/>
            <person name="Pauchet Y."/>
        </authorList>
    </citation>
    <scope>NUCLEOTIDE SEQUENCE</scope>
    <source>
        <strain evidence="2">MMC_N1</strain>
    </source>
</reference>
<comment type="caution">
    <text evidence="2">The sequence shown here is derived from an EMBL/GenBank/DDBJ whole genome shotgun (WGS) entry which is preliminary data.</text>
</comment>
<organism evidence="2 3">
    <name type="scientific">Molorchus minor</name>
    <dbReference type="NCBI Taxonomy" id="1323400"/>
    <lineage>
        <taxon>Eukaryota</taxon>
        <taxon>Metazoa</taxon>
        <taxon>Ecdysozoa</taxon>
        <taxon>Arthropoda</taxon>
        <taxon>Hexapoda</taxon>
        <taxon>Insecta</taxon>
        <taxon>Pterygota</taxon>
        <taxon>Neoptera</taxon>
        <taxon>Endopterygota</taxon>
        <taxon>Coleoptera</taxon>
        <taxon>Polyphaga</taxon>
        <taxon>Cucujiformia</taxon>
        <taxon>Chrysomeloidea</taxon>
        <taxon>Cerambycidae</taxon>
        <taxon>Lamiinae</taxon>
        <taxon>Monochamini</taxon>
        <taxon>Molorchus</taxon>
    </lineage>
</organism>
<evidence type="ECO:0000313" key="3">
    <source>
        <dbReference type="Proteomes" id="UP001162164"/>
    </source>
</evidence>
<feature type="compositionally biased region" description="Polar residues" evidence="1">
    <location>
        <begin position="213"/>
        <end position="224"/>
    </location>
</feature>